<dbReference type="Pfam" id="PF02645">
    <property type="entry name" value="DegV"/>
    <property type="match status" value="1"/>
</dbReference>
<dbReference type="GO" id="GO:0008289">
    <property type="term" value="F:lipid binding"/>
    <property type="evidence" value="ECO:0007669"/>
    <property type="project" value="UniProtKB-KW"/>
</dbReference>
<dbReference type="PROSITE" id="PS51482">
    <property type="entry name" value="DEGV"/>
    <property type="match status" value="1"/>
</dbReference>
<gene>
    <name evidence="2" type="ORF">Q75_01105</name>
</gene>
<evidence type="ECO:0000313" key="3">
    <source>
        <dbReference type="Proteomes" id="UP000074108"/>
    </source>
</evidence>
<organism evidence="2 3">
    <name type="scientific">Bacillus coahuilensis p1.1.43</name>
    <dbReference type="NCBI Taxonomy" id="1150625"/>
    <lineage>
        <taxon>Bacteria</taxon>
        <taxon>Bacillati</taxon>
        <taxon>Bacillota</taxon>
        <taxon>Bacilli</taxon>
        <taxon>Bacillales</taxon>
        <taxon>Bacillaceae</taxon>
        <taxon>Bacillus</taxon>
    </lineage>
</organism>
<reference evidence="2 3" key="1">
    <citation type="journal article" date="2016" name="Front. Microbiol.">
        <title>Microevolution Analysis of Bacillus coahuilensis Unveils Differences in Phosphorus Acquisition Strategies and Their Regulation.</title>
        <authorList>
            <person name="Gomez-Lunar Z."/>
            <person name="Hernandez-Gonzalez I."/>
            <person name="Rodriguez-Torres M.D."/>
            <person name="Souza V."/>
            <person name="Olmedo-Alvarez G."/>
        </authorList>
    </citation>
    <scope>NUCLEOTIDE SEQUENCE [LARGE SCALE GENOMIC DNA]</scope>
    <source>
        <strain evidence="3">p1.1.43</strain>
    </source>
</reference>
<dbReference type="EMBL" id="LDYG01000002">
    <property type="protein sequence ID" value="KUP09259.1"/>
    <property type="molecule type" value="Genomic_DNA"/>
</dbReference>
<accession>A0A147KCE2</accession>
<sequence length="282" mass="31411">MKKKIAFVTDSTVYLTEELRQHPDVYVVPIIVISEGNEYEDGIDLTSSELYEMIRNQKDVPKTSQPSVGKFVETYEKLKEEYEGAIAIHVSSQLSGTLASSTSGRTQAEFNVEVIDSNSLSFAITEMLERGIGLANEGRSIEEITQQLKVQASQSKNYILLGKLEQLYKGGRMSGAQFLLGNLLQIKPVLSINSEGELDLFERVRSEKKAMNMLLDLLKRSCDHTKVKRVGIMHGNVEDKAQDFKKRMEDLLPGIEVVVGEINTSLAVHGGEGTIAIFWHEG</sequence>
<dbReference type="Proteomes" id="UP000074108">
    <property type="component" value="Unassembled WGS sequence"/>
</dbReference>
<comment type="caution">
    <text evidence="2">The sequence shown here is derived from an EMBL/GenBank/DDBJ whole genome shotgun (WGS) entry which is preliminary data.</text>
</comment>
<keyword evidence="3" id="KW-1185">Reference proteome</keyword>
<dbReference type="NCBIfam" id="TIGR00762">
    <property type="entry name" value="DegV"/>
    <property type="match status" value="1"/>
</dbReference>
<dbReference type="AlphaFoldDB" id="A0A147KCE2"/>
<proteinExistence type="predicted"/>
<name>A0A147KCE2_9BACI</name>
<dbReference type="OrthoDB" id="1638652at2"/>
<dbReference type="RefSeq" id="WP_059350054.1">
    <property type="nucleotide sequence ID" value="NZ_LDYG01000002.1"/>
</dbReference>
<dbReference type="InterPro" id="IPR043168">
    <property type="entry name" value="DegV_C"/>
</dbReference>
<dbReference type="InterPro" id="IPR003797">
    <property type="entry name" value="DegV"/>
</dbReference>
<protein>
    <submittedName>
        <fullName evidence="2">Fatty acid-binding protein DegV</fullName>
    </submittedName>
</protein>
<dbReference type="PATRIC" id="fig|1150625.3.peg.228"/>
<dbReference type="PANTHER" id="PTHR33434">
    <property type="entry name" value="DEGV DOMAIN-CONTAINING PROTEIN DR_1986-RELATED"/>
    <property type="match status" value="1"/>
</dbReference>
<evidence type="ECO:0000256" key="1">
    <source>
        <dbReference type="ARBA" id="ARBA00023121"/>
    </source>
</evidence>
<evidence type="ECO:0000313" key="2">
    <source>
        <dbReference type="EMBL" id="KUP09259.1"/>
    </source>
</evidence>
<dbReference type="Gene3D" id="3.30.1180.10">
    <property type="match status" value="1"/>
</dbReference>
<dbReference type="STRING" id="1150625.Q75_01105"/>
<dbReference type="InterPro" id="IPR050270">
    <property type="entry name" value="DegV_domain_contain"/>
</dbReference>
<dbReference type="PANTHER" id="PTHR33434:SF2">
    <property type="entry name" value="FATTY ACID-BINDING PROTEIN TM_1468"/>
    <property type="match status" value="1"/>
</dbReference>
<dbReference type="Gene3D" id="3.40.50.10170">
    <property type="match status" value="1"/>
</dbReference>
<keyword evidence="1" id="KW-0446">Lipid-binding</keyword>
<dbReference type="SUPFAM" id="SSF82549">
    <property type="entry name" value="DAK1/DegV-like"/>
    <property type="match status" value="1"/>
</dbReference>